<evidence type="ECO:0000313" key="1">
    <source>
        <dbReference type="EMBL" id="SBW26725.1"/>
    </source>
</evidence>
<sequence length="52" mass="5707">MQGKRRGDVVAAQLHALAVDETFVEIPEPLVELLVHRYVKERYGTDLGSAAG</sequence>
<reference evidence="2" key="1">
    <citation type="submission" date="2016-02" db="EMBL/GenBank/DDBJ databases">
        <authorList>
            <person name="Wibberg D."/>
        </authorList>
    </citation>
    <scope>NUCLEOTIDE SEQUENCE [LARGE SCALE GENOMIC DNA]</scope>
</reference>
<protein>
    <submittedName>
        <fullName evidence="1">Uncharacterized protein</fullName>
    </submittedName>
</protein>
<dbReference type="EMBL" id="FLUV01002119">
    <property type="protein sequence ID" value="SBW26725.1"/>
    <property type="molecule type" value="Genomic_DNA"/>
</dbReference>
<dbReference type="Proteomes" id="UP000199013">
    <property type="component" value="Unassembled WGS sequence"/>
</dbReference>
<dbReference type="AlphaFoldDB" id="A0A1C3PA67"/>
<proteinExistence type="predicted"/>
<name>A0A1C3PA67_9ACTN</name>
<organism evidence="1 2">
    <name type="scientific">Candidatus Protofrankia californiensis</name>
    <dbReference type="NCBI Taxonomy" id="1839754"/>
    <lineage>
        <taxon>Bacteria</taxon>
        <taxon>Bacillati</taxon>
        <taxon>Actinomycetota</taxon>
        <taxon>Actinomycetes</taxon>
        <taxon>Frankiales</taxon>
        <taxon>Frankiaceae</taxon>
        <taxon>Protofrankia</taxon>
    </lineage>
</organism>
<keyword evidence="2" id="KW-1185">Reference proteome</keyword>
<accession>A0A1C3PA67</accession>
<gene>
    <name evidence="1" type="ORF">FDG2_5023</name>
</gene>
<evidence type="ECO:0000313" key="2">
    <source>
        <dbReference type="Proteomes" id="UP000199013"/>
    </source>
</evidence>